<evidence type="ECO:0000313" key="1">
    <source>
        <dbReference type="EMBL" id="GBN24859.1"/>
    </source>
</evidence>
<reference evidence="1 2" key="1">
    <citation type="journal article" date="2019" name="Sci. Rep.">
        <title>Orb-weaving spider Araneus ventricosus genome elucidates the spidroin gene catalogue.</title>
        <authorList>
            <person name="Kono N."/>
            <person name="Nakamura H."/>
            <person name="Ohtoshi R."/>
            <person name="Moran D.A.P."/>
            <person name="Shinohara A."/>
            <person name="Yoshida Y."/>
            <person name="Fujiwara M."/>
            <person name="Mori M."/>
            <person name="Tomita M."/>
            <person name="Arakawa K."/>
        </authorList>
    </citation>
    <scope>NUCLEOTIDE SEQUENCE [LARGE SCALE GENOMIC DNA]</scope>
</reference>
<dbReference type="AlphaFoldDB" id="A0A4Y2MDY9"/>
<dbReference type="Proteomes" id="UP000499080">
    <property type="component" value="Unassembled WGS sequence"/>
</dbReference>
<protein>
    <submittedName>
        <fullName evidence="1">Uncharacterized protein</fullName>
    </submittedName>
</protein>
<keyword evidence="2" id="KW-1185">Reference proteome</keyword>
<comment type="caution">
    <text evidence="1">The sequence shown here is derived from an EMBL/GenBank/DDBJ whole genome shotgun (WGS) entry which is preliminary data.</text>
</comment>
<proteinExistence type="predicted"/>
<accession>A0A4Y2MDY9</accession>
<name>A0A4Y2MDY9_ARAVE</name>
<dbReference type="EMBL" id="BGPR01007172">
    <property type="protein sequence ID" value="GBN24859.1"/>
    <property type="molecule type" value="Genomic_DNA"/>
</dbReference>
<evidence type="ECO:0000313" key="2">
    <source>
        <dbReference type="Proteomes" id="UP000499080"/>
    </source>
</evidence>
<dbReference type="OrthoDB" id="6411667at2759"/>
<sequence>MDKHPDEGRWNLYDGETPAGVEELKDVLFKHLTDCISNNLSVIVKKNCDFCSCGFSVPHNCMVSGREDCFNIHFEEALYNVDWHILAKNFVNVNINRPYLRQLADKFFEFLDAKCIFEKVEEMHVNKHSTDIAFHHL</sequence>
<gene>
    <name evidence="1" type="ORF">AVEN_161205_1</name>
</gene>
<organism evidence="1 2">
    <name type="scientific">Araneus ventricosus</name>
    <name type="common">Orbweaver spider</name>
    <name type="synonym">Epeira ventricosa</name>
    <dbReference type="NCBI Taxonomy" id="182803"/>
    <lineage>
        <taxon>Eukaryota</taxon>
        <taxon>Metazoa</taxon>
        <taxon>Ecdysozoa</taxon>
        <taxon>Arthropoda</taxon>
        <taxon>Chelicerata</taxon>
        <taxon>Arachnida</taxon>
        <taxon>Araneae</taxon>
        <taxon>Araneomorphae</taxon>
        <taxon>Entelegynae</taxon>
        <taxon>Araneoidea</taxon>
        <taxon>Araneidae</taxon>
        <taxon>Araneus</taxon>
    </lineage>
</organism>